<keyword evidence="1" id="KW-0472">Membrane</keyword>
<organism evidence="2 3">
    <name type="scientific">Tautonia plasticadhaerens</name>
    <dbReference type="NCBI Taxonomy" id="2527974"/>
    <lineage>
        <taxon>Bacteria</taxon>
        <taxon>Pseudomonadati</taxon>
        <taxon>Planctomycetota</taxon>
        <taxon>Planctomycetia</taxon>
        <taxon>Isosphaerales</taxon>
        <taxon>Isosphaeraceae</taxon>
        <taxon>Tautonia</taxon>
    </lineage>
</organism>
<evidence type="ECO:0000313" key="2">
    <source>
        <dbReference type="EMBL" id="QDV35549.1"/>
    </source>
</evidence>
<evidence type="ECO:0000313" key="3">
    <source>
        <dbReference type="Proteomes" id="UP000317835"/>
    </source>
</evidence>
<dbReference type="AlphaFoldDB" id="A0A518H3Z0"/>
<feature type="transmembrane region" description="Helical" evidence="1">
    <location>
        <begin position="135"/>
        <end position="155"/>
    </location>
</feature>
<keyword evidence="1" id="KW-1133">Transmembrane helix</keyword>
<evidence type="ECO:0000256" key="1">
    <source>
        <dbReference type="SAM" id="Phobius"/>
    </source>
</evidence>
<dbReference type="RefSeq" id="WP_145271215.1">
    <property type="nucleotide sequence ID" value="NZ_CP036426.1"/>
</dbReference>
<gene>
    <name evidence="2" type="ORF">ElP_34520</name>
</gene>
<keyword evidence="3" id="KW-1185">Reference proteome</keyword>
<dbReference type="OrthoDB" id="9955698at2"/>
<dbReference type="KEGG" id="tpla:ElP_34520"/>
<name>A0A518H3Z0_9BACT</name>
<keyword evidence="1" id="KW-0812">Transmembrane</keyword>
<dbReference type="Proteomes" id="UP000317835">
    <property type="component" value="Chromosome"/>
</dbReference>
<feature type="transmembrane region" description="Helical" evidence="1">
    <location>
        <begin position="202"/>
        <end position="228"/>
    </location>
</feature>
<dbReference type="EMBL" id="CP036426">
    <property type="protein sequence ID" value="QDV35549.1"/>
    <property type="molecule type" value="Genomic_DNA"/>
</dbReference>
<reference evidence="2 3" key="1">
    <citation type="submission" date="2019-02" db="EMBL/GenBank/DDBJ databases">
        <title>Deep-cultivation of Planctomycetes and their phenomic and genomic characterization uncovers novel biology.</title>
        <authorList>
            <person name="Wiegand S."/>
            <person name="Jogler M."/>
            <person name="Boedeker C."/>
            <person name="Pinto D."/>
            <person name="Vollmers J."/>
            <person name="Rivas-Marin E."/>
            <person name="Kohn T."/>
            <person name="Peeters S.H."/>
            <person name="Heuer A."/>
            <person name="Rast P."/>
            <person name="Oberbeckmann S."/>
            <person name="Bunk B."/>
            <person name="Jeske O."/>
            <person name="Meyerdierks A."/>
            <person name="Storesund J.E."/>
            <person name="Kallscheuer N."/>
            <person name="Luecker S."/>
            <person name="Lage O.M."/>
            <person name="Pohl T."/>
            <person name="Merkel B.J."/>
            <person name="Hornburger P."/>
            <person name="Mueller R.-W."/>
            <person name="Bruemmer F."/>
            <person name="Labrenz M."/>
            <person name="Spormann A.M."/>
            <person name="Op den Camp H."/>
            <person name="Overmann J."/>
            <person name="Amann R."/>
            <person name="Jetten M.S.M."/>
            <person name="Mascher T."/>
            <person name="Medema M.H."/>
            <person name="Devos D.P."/>
            <person name="Kaster A.-K."/>
            <person name="Ovreas L."/>
            <person name="Rohde M."/>
            <person name="Galperin M.Y."/>
            <person name="Jogler C."/>
        </authorList>
    </citation>
    <scope>NUCLEOTIDE SEQUENCE [LARGE SCALE GENOMIC DNA]</scope>
    <source>
        <strain evidence="2 3">ElP</strain>
    </source>
</reference>
<feature type="transmembrane region" description="Helical" evidence="1">
    <location>
        <begin position="175"/>
        <end position="196"/>
    </location>
</feature>
<sequence length="233" mass="25148">MTGTDQRPPDDPAGSWRAVRCLVRLVAPEECREAFLGDLIEEYDDFIRPQVGPRRAAWWLWRQALGSVPPLLRMRATQEVQMLKKTTIRSLLGLRLGTETFDARVALVACSLAGVAIVPLATLALLRNHGGRAEVLLGIGLAIVAGLIFLTMGLIIRHGVNRLSKVPLRRRRAEFACYLGGVGLLIGGFRALPALGLSPAGIVLVLLLVSALSIALLLLGMMSTLCLAQKESA</sequence>
<protein>
    <submittedName>
        <fullName evidence="2">Uncharacterized protein</fullName>
    </submittedName>
</protein>
<accession>A0A518H3Z0</accession>
<feature type="transmembrane region" description="Helical" evidence="1">
    <location>
        <begin position="105"/>
        <end position="123"/>
    </location>
</feature>
<proteinExistence type="predicted"/>